<dbReference type="Proteomes" id="UP000253208">
    <property type="component" value="Unassembled WGS sequence"/>
</dbReference>
<proteinExistence type="predicted"/>
<dbReference type="PROSITE" id="PS50887">
    <property type="entry name" value="GGDEF"/>
    <property type="match status" value="2"/>
</dbReference>
<dbReference type="InterPro" id="IPR000160">
    <property type="entry name" value="GGDEF_dom"/>
</dbReference>
<feature type="domain" description="GGDEF" evidence="2">
    <location>
        <begin position="531"/>
        <end position="665"/>
    </location>
</feature>
<evidence type="ECO:0000259" key="2">
    <source>
        <dbReference type="PROSITE" id="PS50887"/>
    </source>
</evidence>
<dbReference type="InterPro" id="IPR029787">
    <property type="entry name" value="Nucleotide_cyclase"/>
</dbReference>
<dbReference type="NCBIfam" id="TIGR00254">
    <property type="entry name" value="GGDEF"/>
    <property type="match status" value="1"/>
</dbReference>
<evidence type="ECO:0008006" key="5">
    <source>
        <dbReference type="Google" id="ProtNLM"/>
    </source>
</evidence>
<dbReference type="InterPro" id="IPR035965">
    <property type="entry name" value="PAS-like_dom_sf"/>
</dbReference>
<dbReference type="Gene3D" id="3.30.450.40">
    <property type="match status" value="1"/>
</dbReference>
<dbReference type="EMBL" id="PSQG01000016">
    <property type="protein sequence ID" value="RCH43130.1"/>
    <property type="molecule type" value="Genomic_DNA"/>
</dbReference>
<reference evidence="3 4" key="1">
    <citation type="submission" date="2018-02" db="EMBL/GenBank/DDBJ databases">
        <title>Complete genome sequencing of Faecalibacterium prausnitzii strains isolated from the human gut.</title>
        <authorList>
            <person name="Fitzgerald B.C."/>
            <person name="Shkoporov A.N."/>
            <person name="Ross P.R."/>
            <person name="Hill C."/>
        </authorList>
    </citation>
    <scope>NUCLEOTIDE SEQUENCE [LARGE SCALE GENOMIC DNA]</scope>
    <source>
        <strain evidence="3 4">APC942/31-1</strain>
    </source>
</reference>
<feature type="domain" description="PAC" evidence="1">
    <location>
        <begin position="85"/>
        <end position="137"/>
    </location>
</feature>
<dbReference type="GO" id="GO:0052621">
    <property type="term" value="F:diguanylate cyclase activity"/>
    <property type="evidence" value="ECO:0007669"/>
    <property type="project" value="TreeGrafter"/>
</dbReference>
<sequence>MMKTDEKNPVFDIRDTLEKYACIYRNTTLKLFQYCQETDIYERLDEYLRLVKNITDFKTSGQKYSNVYKDDWKYLTDFLTSREGGTIEVRCINKDGNASLLTVRGFIAQDKNTGYHYFIGSSRDITREKLQEEFLEERAQKDPLTGVYNRFFGKELIDEYLASRNPYAGCGMMVLDVDYFKNVNDTYGHMFGDKVLKRFAELFVALFDINDVIMRLGGDEFVILLKDISHAAIMKKAGKLIREVQKLKFPGTTYLATCSVGICFLPENVSGYTYQQLFENADWALYQAKKNGKNRYAFCDNLRRFEDKTEEKQELYEGVEIDARYLHNDIVSTAFEIFEKMSSFQAAIELLMKVIGLKFRLNRITVLHTKVAEQKINRVFQWVSEEEYRLLIDEIHFSKSDFITLFRHNDEYGTVVIQENDLAEYSEQGRKNVLQCGAKTVVCAAMYCEGSYTGAIAYVTCQEKRLWSREDRKLLGEVTKIISAHYAKNQAFNSAYRSIAAESGRDQLTGLSSFSRFRENVEKMLIGGYGPGHAVIYTDFEKFKRINAKYGYRVGDQILRQFSEYVISVLKTDMDVYFTRAISDHFILFTPCDMDVDPETSVLKTNQEFLRQMKEKYPDMELCLRTGIYLITKECDNASEAIDAANYARKYAAGNCETGVKLYDEELKKQSDAE</sequence>
<organism evidence="3 4">
    <name type="scientific">Blautia obeum</name>
    <dbReference type="NCBI Taxonomy" id="40520"/>
    <lineage>
        <taxon>Bacteria</taxon>
        <taxon>Bacillati</taxon>
        <taxon>Bacillota</taxon>
        <taxon>Clostridia</taxon>
        <taxon>Lachnospirales</taxon>
        <taxon>Lachnospiraceae</taxon>
        <taxon>Blautia</taxon>
    </lineage>
</organism>
<dbReference type="SUPFAM" id="SSF55785">
    <property type="entry name" value="PYP-like sensor domain (PAS domain)"/>
    <property type="match status" value="1"/>
</dbReference>
<dbReference type="PANTHER" id="PTHR45138">
    <property type="entry name" value="REGULATORY COMPONENTS OF SENSORY TRANSDUCTION SYSTEM"/>
    <property type="match status" value="1"/>
</dbReference>
<gene>
    <name evidence="3" type="ORF">C4886_11825</name>
</gene>
<dbReference type="PROSITE" id="PS50113">
    <property type="entry name" value="PAC"/>
    <property type="match status" value="1"/>
</dbReference>
<dbReference type="SUPFAM" id="SSF55073">
    <property type="entry name" value="Nucleotide cyclase"/>
    <property type="match status" value="2"/>
</dbReference>
<dbReference type="InterPro" id="IPR029016">
    <property type="entry name" value="GAF-like_dom_sf"/>
</dbReference>
<evidence type="ECO:0000313" key="4">
    <source>
        <dbReference type="Proteomes" id="UP000253208"/>
    </source>
</evidence>
<name>A0A367FXE3_9FIRM</name>
<dbReference type="CDD" id="cd01949">
    <property type="entry name" value="GGDEF"/>
    <property type="match status" value="1"/>
</dbReference>
<feature type="domain" description="GGDEF" evidence="2">
    <location>
        <begin position="168"/>
        <end position="301"/>
    </location>
</feature>
<comment type="caution">
    <text evidence="3">The sequence shown here is derived from an EMBL/GenBank/DDBJ whole genome shotgun (WGS) entry which is preliminary data.</text>
</comment>
<dbReference type="Gene3D" id="3.30.450.20">
    <property type="entry name" value="PAS domain"/>
    <property type="match status" value="1"/>
</dbReference>
<dbReference type="FunFam" id="3.30.70.270:FF:000001">
    <property type="entry name" value="Diguanylate cyclase domain protein"/>
    <property type="match status" value="1"/>
</dbReference>
<evidence type="ECO:0000313" key="3">
    <source>
        <dbReference type="EMBL" id="RCH43130.1"/>
    </source>
</evidence>
<dbReference type="InterPro" id="IPR000700">
    <property type="entry name" value="PAS-assoc_C"/>
</dbReference>
<dbReference type="SMART" id="SM00267">
    <property type="entry name" value="GGDEF"/>
    <property type="match status" value="1"/>
</dbReference>
<dbReference type="AlphaFoldDB" id="A0A367FXE3"/>
<accession>A0A367FXE3</accession>
<dbReference type="PANTHER" id="PTHR45138:SF9">
    <property type="entry name" value="DIGUANYLATE CYCLASE DGCM-RELATED"/>
    <property type="match status" value="1"/>
</dbReference>
<dbReference type="Pfam" id="PF00990">
    <property type="entry name" value="GGDEF"/>
    <property type="match status" value="2"/>
</dbReference>
<evidence type="ECO:0000259" key="1">
    <source>
        <dbReference type="PROSITE" id="PS50113"/>
    </source>
</evidence>
<dbReference type="InterPro" id="IPR050469">
    <property type="entry name" value="Diguanylate_Cyclase"/>
</dbReference>
<protein>
    <recommendedName>
        <fullName evidence="5">Diguanylate cyclase</fullName>
    </recommendedName>
</protein>
<dbReference type="Gene3D" id="3.30.70.270">
    <property type="match status" value="2"/>
</dbReference>
<dbReference type="InterPro" id="IPR043128">
    <property type="entry name" value="Rev_trsase/Diguanyl_cyclase"/>
</dbReference>